<evidence type="ECO:0000256" key="3">
    <source>
        <dbReference type="ARBA" id="ARBA00023163"/>
    </source>
</evidence>
<evidence type="ECO:0000313" key="6">
    <source>
        <dbReference type="Proteomes" id="UP000664495"/>
    </source>
</evidence>
<dbReference type="PANTHER" id="PTHR43280:SF28">
    <property type="entry name" value="HTH-TYPE TRANSCRIPTIONAL ACTIVATOR RHAS"/>
    <property type="match status" value="1"/>
</dbReference>
<dbReference type="InterPro" id="IPR009057">
    <property type="entry name" value="Homeodomain-like_sf"/>
</dbReference>
<keyword evidence="2" id="KW-0238">DNA-binding</keyword>
<evidence type="ECO:0000313" key="5">
    <source>
        <dbReference type="EMBL" id="MBO0451786.1"/>
    </source>
</evidence>
<keyword evidence="1" id="KW-0805">Transcription regulation</keyword>
<dbReference type="Pfam" id="PF12833">
    <property type="entry name" value="HTH_18"/>
    <property type="match status" value="1"/>
</dbReference>
<keyword evidence="3" id="KW-0804">Transcription</keyword>
<dbReference type="PROSITE" id="PS00041">
    <property type="entry name" value="HTH_ARAC_FAMILY_1"/>
    <property type="match status" value="1"/>
</dbReference>
<comment type="caution">
    <text evidence="5">The sequence shown here is derived from an EMBL/GenBank/DDBJ whole genome shotgun (WGS) entry which is preliminary data.</text>
</comment>
<sequence length="290" mass="34601">MSGAIISISIPPFPDFIEGNYRVFQKGQNHPNRKALGYFDLIIVKKGRLFLVEDDQRFEVKENEMLILLPDKHHYSWQPVEEETGFYWLHFYTTAQWKQDFRPSRFISDLPIPELHYHQRSYTLHLQKQATIKEPEILFELIQTILDSTVAESGEQHDIWQTEELFLRFLKFIENQGIHRDRLTVLAEQVQLFLENNYEKPVTNQLLEDHFHLHSNYISTAMKKTFGKTPLEVLAEIRLERAKQYLLRSDLDIQQISTMVGFNSEIYFSNRFKKLEGLSPQHFRNKYKEH</sequence>
<gene>
    <name evidence="5" type="ORF">JZO85_05860</name>
</gene>
<dbReference type="Gene3D" id="1.10.10.60">
    <property type="entry name" value="Homeodomain-like"/>
    <property type="match status" value="2"/>
</dbReference>
<dbReference type="SMART" id="SM00342">
    <property type="entry name" value="HTH_ARAC"/>
    <property type="match status" value="1"/>
</dbReference>
<dbReference type="InterPro" id="IPR003313">
    <property type="entry name" value="AraC-bd"/>
</dbReference>
<evidence type="ECO:0000256" key="1">
    <source>
        <dbReference type="ARBA" id="ARBA00023015"/>
    </source>
</evidence>
<dbReference type="EMBL" id="JAFLVR010000012">
    <property type="protein sequence ID" value="MBO0451786.1"/>
    <property type="molecule type" value="Genomic_DNA"/>
</dbReference>
<dbReference type="InterPro" id="IPR037923">
    <property type="entry name" value="HTH-like"/>
</dbReference>
<feature type="domain" description="HTH araC/xylS-type" evidence="4">
    <location>
        <begin position="188"/>
        <end position="286"/>
    </location>
</feature>
<keyword evidence="6" id="KW-1185">Reference proteome</keyword>
<dbReference type="InterPro" id="IPR020449">
    <property type="entry name" value="Tscrpt_reg_AraC-type_HTH"/>
</dbReference>
<organism evidence="5 6">
    <name type="scientific">Candidatus Enterococcus murrayae</name>
    <dbReference type="NCBI Taxonomy" id="2815321"/>
    <lineage>
        <taxon>Bacteria</taxon>
        <taxon>Bacillati</taxon>
        <taxon>Bacillota</taxon>
        <taxon>Bacilli</taxon>
        <taxon>Lactobacillales</taxon>
        <taxon>Enterococcaceae</taxon>
        <taxon>Enterococcus</taxon>
    </lineage>
</organism>
<dbReference type="PRINTS" id="PR00032">
    <property type="entry name" value="HTHARAC"/>
</dbReference>
<dbReference type="SUPFAM" id="SSF51215">
    <property type="entry name" value="Regulatory protein AraC"/>
    <property type="match status" value="1"/>
</dbReference>
<dbReference type="RefSeq" id="WP_207107568.1">
    <property type="nucleotide sequence ID" value="NZ_JAFLVR010000012.1"/>
</dbReference>
<reference evidence="5 6" key="1">
    <citation type="submission" date="2021-03" db="EMBL/GenBank/DDBJ databases">
        <title>Enterococcal diversity collection.</title>
        <authorList>
            <person name="Gilmore M.S."/>
            <person name="Schwartzman J."/>
            <person name="Van Tyne D."/>
            <person name="Martin M."/>
            <person name="Earl A.M."/>
            <person name="Manson A.L."/>
            <person name="Straub T."/>
            <person name="Salamzade R."/>
            <person name="Saavedra J."/>
            <person name="Lebreton F."/>
            <person name="Prichula J."/>
            <person name="Schaufler K."/>
            <person name="Gaca A."/>
            <person name="Sgardioli B."/>
            <person name="Wagenaar J."/>
            <person name="Strong T."/>
        </authorList>
    </citation>
    <scope>NUCLEOTIDE SEQUENCE [LARGE SCALE GENOMIC DNA]</scope>
    <source>
        <strain evidence="5 6">MJM16</strain>
    </source>
</reference>
<dbReference type="SUPFAM" id="SSF46689">
    <property type="entry name" value="Homeodomain-like"/>
    <property type="match status" value="1"/>
</dbReference>
<name>A0ABS3HEA0_9ENTE</name>
<evidence type="ECO:0000256" key="2">
    <source>
        <dbReference type="ARBA" id="ARBA00023125"/>
    </source>
</evidence>
<evidence type="ECO:0000259" key="4">
    <source>
        <dbReference type="PROSITE" id="PS01124"/>
    </source>
</evidence>
<dbReference type="InterPro" id="IPR018060">
    <property type="entry name" value="HTH_AraC"/>
</dbReference>
<proteinExistence type="predicted"/>
<protein>
    <submittedName>
        <fullName evidence="5">Helix-turn-helix transcriptional regulator</fullName>
    </submittedName>
</protein>
<accession>A0ABS3HEA0</accession>
<dbReference type="PROSITE" id="PS01124">
    <property type="entry name" value="HTH_ARAC_FAMILY_2"/>
    <property type="match status" value="1"/>
</dbReference>
<dbReference type="Proteomes" id="UP000664495">
    <property type="component" value="Unassembled WGS sequence"/>
</dbReference>
<dbReference type="InterPro" id="IPR018062">
    <property type="entry name" value="HTH_AraC-typ_CS"/>
</dbReference>
<dbReference type="Pfam" id="PF02311">
    <property type="entry name" value="AraC_binding"/>
    <property type="match status" value="1"/>
</dbReference>
<dbReference type="PANTHER" id="PTHR43280">
    <property type="entry name" value="ARAC-FAMILY TRANSCRIPTIONAL REGULATOR"/>
    <property type="match status" value="1"/>
</dbReference>